<reference evidence="2 3" key="1">
    <citation type="journal article" date="2016" name="Environ. Microbiol.">
        <title>Effector profiles distinguish formae speciales of Fusarium oxysporum.</title>
        <authorList>
            <person name="van Dam P."/>
            <person name="Fokkens L."/>
            <person name="Schmidt S.M."/>
            <person name="Linmans J.H."/>
            <person name="Kistler H.C."/>
            <person name="Ma L.J."/>
            <person name="Rep M."/>
        </authorList>
    </citation>
    <scope>NUCLEOTIDE SEQUENCE [LARGE SCALE GENOMIC DNA]</scope>
    <source>
        <strain evidence="2 3">Forc016</strain>
    </source>
</reference>
<feature type="domain" description="Heterokaryon incompatibility" evidence="1">
    <location>
        <begin position="45"/>
        <end position="201"/>
    </location>
</feature>
<dbReference type="Pfam" id="PF26639">
    <property type="entry name" value="Het-6_barrel"/>
    <property type="match status" value="1"/>
</dbReference>
<dbReference type="PANTHER" id="PTHR24148:SF64">
    <property type="entry name" value="HETEROKARYON INCOMPATIBILITY DOMAIN-CONTAINING PROTEIN"/>
    <property type="match status" value="1"/>
</dbReference>
<evidence type="ECO:0000313" key="3">
    <source>
        <dbReference type="Proteomes" id="UP000219602"/>
    </source>
</evidence>
<proteinExistence type="predicted"/>
<evidence type="ECO:0000259" key="1">
    <source>
        <dbReference type="Pfam" id="PF06985"/>
    </source>
</evidence>
<sequence>MDSPRLYHKLPFPDSIRLLELSQDEMKDSICGHLVLSRLKDTPCFAALSYVWGCASSEDPILKVDGFELKIRQSLKHALDALFYGSNKILLWIDQICIDQENYIERQFQVTLMSKIFRQAQRVICWLGLDDENTKIAFDLSTVLAIEGFDLESWKEPMQRLVEAGFISDISDLVNPARVPLSALAWLVKKTWFGRLWIVQEVALASKLEFRCGGSTIDGDIFFAAIRRISSSVHNPPAPLVLEPFRHAIRLGQLRAQIADTISCSYPHLAHTFSTWDCTKNEDRLNALFGLAFPYNCDSTWFQPRYDLTGPELYIKFVKDYIKETGNLDILHFSGCGDSEKYSLYYIGGIPVLEPSPPADDVPSWVPDWRVQSRPLVLLSDPGYDVKSHFTATLSKVDYFFDENEHKLHVRALLVDEIVACGYPYYLSLCRDLQITEHGIFEQWYELAKDHLNSDTFENMFSSTLVMDARMILTERGALNVNQDEIPTLFKYWQKMMTADSLFYDPDEALQLIEGSARYGYVAEEVCRNRAMFITKRGRLGLGSTHVSPGAHIYLLHGLKTPFVVFKTSQGHILRGECYVNGLMDQQVHTSESDIYIDLI</sequence>
<dbReference type="InterPro" id="IPR052895">
    <property type="entry name" value="HetReg/Transcr_Mod"/>
</dbReference>
<gene>
    <name evidence="2" type="ORF">AU210_005518</name>
</gene>
<dbReference type="Pfam" id="PF06985">
    <property type="entry name" value="HET"/>
    <property type="match status" value="1"/>
</dbReference>
<dbReference type="PANTHER" id="PTHR24148">
    <property type="entry name" value="ANKYRIN REPEAT DOMAIN-CONTAINING PROTEIN 39 HOMOLOG-RELATED"/>
    <property type="match status" value="1"/>
</dbReference>
<dbReference type="AlphaFoldDB" id="A0A2H3HK60"/>
<dbReference type="EMBL" id="MABQ02000004">
    <property type="protein sequence ID" value="PCD37012.1"/>
    <property type="molecule type" value="Genomic_DNA"/>
</dbReference>
<dbReference type="STRING" id="327505.A0A2H3HK60"/>
<accession>A0A2H3HK60</accession>
<comment type="caution">
    <text evidence="2">The sequence shown here is derived from an EMBL/GenBank/DDBJ whole genome shotgun (WGS) entry which is preliminary data.</text>
</comment>
<organism evidence="2 3">
    <name type="scientific">Fusarium oxysporum f. sp. radicis-cucumerinum</name>
    <dbReference type="NCBI Taxonomy" id="327505"/>
    <lineage>
        <taxon>Eukaryota</taxon>
        <taxon>Fungi</taxon>
        <taxon>Dikarya</taxon>
        <taxon>Ascomycota</taxon>
        <taxon>Pezizomycotina</taxon>
        <taxon>Sordariomycetes</taxon>
        <taxon>Hypocreomycetidae</taxon>
        <taxon>Hypocreales</taxon>
        <taxon>Nectriaceae</taxon>
        <taxon>Fusarium</taxon>
        <taxon>Fusarium oxysporum species complex</taxon>
    </lineage>
</organism>
<reference evidence="2 3" key="2">
    <citation type="journal article" date="2017" name="Sci. Rep.">
        <title>A mobile pathogenicity chromosome in Fusarium oxysporum for infection of multiple cucurbit species.</title>
        <authorList>
            <person name="van Dam P."/>
            <person name="Fokkens L."/>
            <person name="Ayukawa Y."/>
            <person name="van der Gragt M."/>
            <person name="Ter Horst A."/>
            <person name="Brankovics B."/>
            <person name="Houterman P.M."/>
            <person name="Arie T."/>
            <person name="Rep M."/>
        </authorList>
    </citation>
    <scope>NUCLEOTIDE SEQUENCE [LARGE SCALE GENOMIC DNA]</scope>
    <source>
        <strain evidence="2 3">Forc016</strain>
    </source>
</reference>
<dbReference type="InterPro" id="IPR010730">
    <property type="entry name" value="HET"/>
</dbReference>
<dbReference type="Proteomes" id="UP000219602">
    <property type="component" value="Chromosome 5"/>
</dbReference>
<protein>
    <recommendedName>
        <fullName evidence="1">Heterokaryon incompatibility domain-containing protein</fullName>
    </recommendedName>
</protein>
<name>A0A2H3HK60_FUSOX</name>
<evidence type="ECO:0000313" key="2">
    <source>
        <dbReference type="EMBL" id="PCD37012.1"/>
    </source>
</evidence>